<dbReference type="PANTHER" id="PTHR33121:SF76">
    <property type="entry name" value="SIGNALING PROTEIN"/>
    <property type="match status" value="1"/>
</dbReference>
<dbReference type="InterPro" id="IPR001633">
    <property type="entry name" value="EAL_dom"/>
</dbReference>
<dbReference type="PANTHER" id="PTHR33121">
    <property type="entry name" value="CYCLIC DI-GMP PHOSPHODIESTERASE PDEF"/>
    <property type="match status" value="1"/>
</dbReference>
<dbReference type="InterPro" id="IPR050706">
    <property type="entry name" value="Cyclic-di-GMP_PDE-like"/>
</dbReference>
<sequence length="420" mass="45507">MESWSYGTGVALGEDVRYAADADFDAVLTGRLIEPVFQPVVSLADERPVGYEALARGPKGRFHTASDLFAAAARAGRSAELDWLCAATASERFREADVPGMALFVNLNPDTLATDPPDNVVEAYLEITREREVVLEITEQSVMRQPARLLDAVLDARNRTARIALDDIGADPGSLAAMPLINPDIIKIDRSIIQSRSPSSWAVSQVVNAVLDEAHRRGAQILAEGIETREQIAVARSLGASLGQGWLFGRPGPLPHGVRPSEHHLARVRPRHVSRTTPFELLAETSDVHSTSEELFGSMAGHIENQATETSDPAILAVNVGDGEYDDEARIRHTYLTNRGIDVFVLGTAVPENLGGRIRGIPLDTADPLAQERTVLFLGSRYGRAAFARRNGSGALDAGTCYDPERVIEAMLTLVNRLAH</sequence>
<comment type="caution">
    <text evidence="2">The sequence shown here is derived from an EMBL/GenBank/DDBJ whole genome shotgun (WGS) entry which is preliminary data.</text>
</comment>
<dbReference type="Gene3D" id="3.20.20.450">
    <property type="entry name" value="EAL domain"/>
    <property type="match status" value="1"/>
</dbReference>
<reference evidence="2 3" key="1">
    <citation type="submission" date="2021-01" db="EMBL/GenBank/DDBJ databases">
        <title>Whole genome shotgun sequence of Asanoa iriomotensis NBRC 100142.</title>
        <authorList>
            <person name="Komaki H."/>
            <person name="Tamura T."/>
        </authorList>
    </citation>
    <scope>NUCLEOTIDE SEQUENCE [LARGE SCALE GENOMIC DNA]</scope>
    <source>
        <strain evidence="2 3">NBRC 100142</strain>
    </source>
</reference>
<protein>
    <recommendedName>
        <fullName evidence="1">EAL domain-containing protein</fullName>
    </recommendedName>
</protein>
<organism evidence="2 3">
    <name type="scientific">Asanoa iriomotensis</name>
    <dbReference type="NCBI Taxonomy" id="234613"/>
    <lineage>
        <taxon>Bacteria</taxon>
        <taxon>Bacillati</taxon>
        <taxon>Actinomycetota</taxon>
        <taxon>Actinomycetes</taxon>
        <taxon>Micromonosporales</taxon>
        <taxon>Micromonosporaceae</taxon>
        <taxon>Asanoa</taxon>
    </lineage>
</organism>
<dbReference type="InterPro" id="IPR035919">
    <property type="entry name" value="EAL_sf"/>
</dbReference>
<dbReference type="SUPFAM" id="SSF141868">
    <property type="entry name" value="EAL domain-like"/>
    <property type="match status" value="1"/>
</dbReference>
<keyword evidence="3" id="KW-1185">Reference proteome</keyword>
<dbReference type="EMBL" id="BONC01000017">
    <property type="protein sequence ID" value="GIF56792.1"/>
    <property type="molecule type" value="Genomic_DNA"/>
</dbReference>
<dbReference type="SMART" id="SM00052">
    <property type="entry name" value="EAL"/>
    <property type="match status" value="1"/>
</dbReference>
<accession>A0ABQ4C1Y8</accession>
<dbReference type="PROSITE" id="PS50883">
    <property type="entry name" value="EAL"/>
    <property type="match status" value="1"/>
</dbReference>
<evidence type="ECO:0000313" key="2">
    <source>
        <dbReference type="EMBL" id="GIF56792.1"/>
    </source>
</evidence>
<dbReference type="CDD" id="cd01948">
    <property type="entry name" value="EAL"/>
    <property type="match status" value="1"/>
</dbReference>
<dbReference type="Proteomes" id="UP000624325">
    <property type="component" value="Unassembled WGS sequence"/>
</dbReference>
<proteinExistence type="predicted"/>
<name>A0ABQ4C1Y8_9ACTN</name>
<dbReference type="Pfam" id="PF00563">
    <property type="entry name" value="EAL"/>
    <property type="match status" value="1"/>
</dbReference>
<evidence type="ECO:0000313" key="3">
    <source>
        <dbReference type="Proteomes" id="UP000624325"/>
    </source>
</evidence>
<evidence type="ECO:0000259" key="1">
    <source>
        <dbReference type="PROSITE" id="PS50883"/>
    </source>
</evidence>
<gene>
    <name evidence="2" type="ORF">Air01nite_28870</name>
</gene>
<feature type="domain" description="EAL" evidence="1">
    <location>
        <begin position="17"/>
        <end position="265"/>
    </location>
</feature>